<evidence type="ECO:0000256" key="1">
    <source>
        <dbReference type="SAM" id="Phobius"/>
    </source>
</evidence>
<evidence type="ECO:0000313" key="3">
    <source>
        <dbReference type="EMBL" id="MFD2589862.1"/>
    </source>
</evidence>
<dbReference type="Gene3D" id="2.60.40.10">
    <property type="entry name" value="Immunoglobulins"/>
    <property type="match status" value="1"/>
</dbReference>
<dbReference type="InterPro" id="IPR013783">
    <property type="entry name" value="Ig-like_fold"/>
</dbReference>
<dbReference type="Pfam" id="PF25233">
    <property type="entry name" value="DUF7849"/>
    <property type="match status" value="1"/>
</dbReference>
<dbReference type="InterPro" id="IPR057171">
    <property type="entry name" value="DUF7849"/>
</dbReference>
<sequence>MKWLFAKIKSSKNKDKNLRDIHLLLFVFFSFFSLLGYTQSPLSDSLRVAPISYDIQGNNVSFRGEMPPLNQMAGAPKAFYTYFWEFGDGHYSFSKNPTHQYNKKGAHTARLWATNNYDNGKPPTSIPKIIDIMKSYDQATIIDSPFNEQEDLMIKRNREPLPDQELVIITSYKNRLDYTSSGKLYLFYNDVRFKNNNFILQDTRTHYGEKIRATDVIASQLPENDSNTFLATTLTSSFISNRIVQDSTKRKNLPLTLEESKKQYRDYQVIEFYDLKPGEERSFFRTLKTTPEMIKDTSAVVTLRSIYVPDINYDDHTVKETEMEIVTSHDPNKMSSNGWLMNYRFARFKRLQFKVRFQNNGEGPANTIRLEVDTPDMFDKSTLQIKGMYPECPICPKEKEVNYSCLDTLIQPDKITFTFKKIYLPGSQQKNVYEIDSTKGFVKYSIRFKKDFHKKKTKSKTAIFFDKNDPIITNYATTRFIPGISIGAKAGYIFNPERTNDKEYFAGVTLSPFKSYRGYFQAELMVSSASFDALRNYATQSTNAIGIEEIVRFQEENTTNAISMYAVPASYRYNLSNFFAVGAGIQLSLDASRKSTITAAGEGYQLELIQNELREIRNPELDVRTSQEISNSFSNLHTGFFIGANLGTVRIGPSLGVRYVHYFDYDNPQIQCYAIWKF</sequence>
<keyword evidence="1" id="KW-0812">Transmembrane</keyword>
<organism evidence="3 4">
    <name type="scientific">Aquimarina hainanensis</name>
    <dbReference type="NCBI Taxonomy" id="1578017"/>
    <lineage>
        <taxon>Bacteria</taxon>
        <taxon>Pseudomonadati</taxon>
        <taxon>Bacteroidota</taxon>
        <taxon>Flavobacteriia</taxon>
        <taxon>Flavobacteriales</taxon>
        <taxon>Flavobacteriaceae</taxon>
        <taxon>Aquimarina</taxon>
    </lineage>
</organism>
<protein>
    <submittedName>
        <fullName evidence="3">PKD domain-containing protein</fullName>
    </submittedName>
</protein>
<dbReference type="EMBL" id="JBHULX010000002">
    <property type="protein sequence ID" value="MFD2589862.1"/>
    <property type="molecule type" value="Genomic_DNA"/>
</dbReference>
<keyword evidence="1" id="KW-1133">Transmembrane helix</keyword>
<dbReference type="CDD" id="cd00146">
    <property type="entry name" value="PKD"/>
    <property type="match status" value="1"/>
</dbReference>
<dbReference type="Pfam" id="PF24595">
    <property type="entry name" value="DUF7619"/>
    <property type="match status" value="1"/>
</dbReference>
<dbReference type="InterPro" id="IPR055353">
    <property type="entry name" value="DUF7619"/>
</dbReference>
<proteinExistence type="predicted"/>
<feature type="domain" description="PKD" evidence="2">
    <location>
        <begin position="73"/>
        <end position="116"/>
    </location>
</feature>
<comment type="caution">
    <text evidence="3">The sequence shown here is derived from an EMBL/GenBank/DDBJ whole genome shotgun (WGS) entry which is preliminary data.</text>
</comment>
<accession>A0ABW5N2Y5</accession>
<dbReference type="Proteomes" id="UP001597459">
    <property type="component" value="Unassembled WGS sequence"/>
</dbReference>
<dbReference type="SUPFAM" id="SSF49299">
    <property type="entry name" value="PKD domain"/>
    <property type="match status" value="1"/>
</dbReference>
<reference evidence="4" key="1">
    <citation type="journal article" date="2019" name="Int. J. Syst. Evol. Microbiol.">
        <title>The Global Catalogue of Microorganisms (GCM) 10K type strain sequencing project: providing services to taxonomists for standard genome sequencing and annotation.</title>
        <authorList>
            <consortium name="The Broad Institute Genomics Platform"/>
            <consortium name="The Broad Institute Genome Sequencing Center for Infectious Disease"/>
            <person name="Wu L."/>
            <person name="Ma J."/>
        </authorList>
    </citation>
    <scope>NUCLEOTIDE SEQUENCE [LARGE SCALE GENOMIC DNA]</scope>
    <source>
        <strain evidence="4">KCTC 42423</strain>
    </source>
</reference>
<keyword evidence="4" id="KW-1185">Reference proteome</keyword>
<gene>
    <name evidence="3" type="ORF">ACFSTE_03405</name>
</gene>
<dbReference type="InterPro" id="IPR000601">
    <property type="entry name" value="PKD_dom"/>
</dbReference>
<dbReference type="PROSITE" id="PS50093">
    <property type="entry name" value="PKD"/>
    <property type="match status" value="1"/>
</dbReference>
<feature type="transmembrane region" description="Helical" evidence="1">
    <location>
        <begin position="21"/>
        <end position="38"/>
    </location>
</feature>
<keyword evidence="1" id="KW-0472">Membrane</keyword>
<dbReference type="InterPro" id="IPR035986">
    <property type="entry name" value="PKD_dom_sf"/>
</dbReference>
<dbReference type="Pfam" id="PF18911">
    <property type="entry name" value="PKD_4"/>
    <property type="match status" value="1"/>
</dbReference>
<dbReference type="RefSeq" id="WP_378256200.1">
    <property type="nucleotide sequence ID" value="NZ_JBHSJV010000001.1"/>
</dbReference>
<evidence type="ECO:0000313" key="4">
    <source>
        <dbReference type="Proteomes" id="UP001597459"/>
    </source>
</evidence>
<name>A0ABW5N2Y5_9FLAO</name>
<evidence type="ECO:0000259" key="2">
    <source>
        <dbReference type="PROSITE" id="PS50093"/>
    </source>
</evidence>